<dbReference type="AlphaFoldDB" id="A0ABD3X0I0"/>
<dbReference type="Pfam" id="PF16026">
    <property type="entry name" value="MIEAP"/>
    <property type="match status" value="1"/>
</dbReference>
<sequence length="154" mass="18541">EKYILEERNRTMQYRISCLQQEKVDMDYKYQRMIEKQNDELTRLRQAEESLLSRLSQIEGDRFTNDVNSDRPTKLSEIYSELYDNEWTDAFEELTEDMKLSDEAAIKLLLKILMNAFRKCKEINWDRYESLKSVASTLDIKQEKLPSMMTEEEQ</sequence>
<accession>A0ABD3X0I0</accession>
<proteinExistence type="predicted"/>
<dbReference type="Proteomes" id="UP001634394">
    <property type="component" value="Unassembled WGS sequence"/>
</dbReference>
<comment type="caution">
    <text evidence="2">The sequence shown here is derived from an EMBL/GenBank/DDBJ whole genome shotgun (WGS) entry which is preliminary data.</text>
</comment>
<name>A0ABD3X0I0_SINWO</name>
<evidence type="ECO:0000259" key="1">
    <source>
        <dbReference type="Pfam" id="PF16026"/>
    </source>
</evidence>
<dbReference type="EMBL" id="JBJQND010000004">
    <property type="protein sequence ID" value="KAL3879225.1"/>
    <property type="molecule type" value="Genomic_DNA"/>
</dbReference>
<evidence type="ECO:0000313" key="3">
    <source>
        <dbReference type="Proteomes" id="UP001634394"/>
    </source>
</evidence>
<keyword evidence="3" id="KW-1185">Reference proteome</keyword>
<organism evidence="2 3">
    <name type="scientific">Sinanodonta woodiana</name>
    <name type="common">Chinese pond mussel</name>
    <name type="synonym">Anodonta woodiana</name>
    <dbReference type="NCBI Taxonomy" id="1069815"/>
    <lineage>
        <taxon>Eukaryota</taxon>
        <taxon>Metazoa</taxon>
        <taxon>Spiralia</taxon>
        <taxon>Lophotrochozoa</taxon>
        <taxon>Mollusca</taxon>
        <taxon>Bivalvia</taxon>
        <taxon>Autobranchia</taxon>
        <taxon>Heteroconchia</taxon>
        <taxon>Palaeoheterodonta</taxon>
        <taxon>Unionida</taxon>
        <taxon>Unionoidea</taxon>
        <taxon>Unionidae</taxon>
        <taxon>Unioninae</taxon>
        <taxon>Sinanodonta</taxon>
    </lineage>
</organism>
<protein>
    <recommendedName>
        <fullName evidence="1">Mitochondria-eating protein C-terminal domain-containing protein</fullName>
    </recommendedName>
</protein>
<feature type="non-terminal residue" evidence="2">
    <location>
        <position position="154"/>
    </location>
</feature>
<feature type="non-terminal residue" evidence="2">
    <location>
        <position position="1"/>
    </location>
</feature>
<gene>
    <name evidence="2" type="ORF">ACJMK2_031531</name>
</gene>
<dbReference type="InterPro" id="IPR031981">
    <property type="entry name" value="MIEAP_C"/>
</dbReference>
<evidence type="ECO:0000313" key="2">
    <source>
        <dbReference type="EMBL" id="KAL3879225.1"/>
    </source>
</evidence>
<reference evidence="2 3" key="1">
    <citation type="submission" date="2024-11" db="EMBL/GenBank/DDBJ databases">
        <title>Chromosome-level genome assembly of the freshwater bivalve Anodonta woodiana.</title>
        <authorList>
            <person name="Chen X."/>
        </authorList>
    </citation>
    <scope>NUCLEOTIDE SEQUENCE [LARGE SCALE GENOMIC DNA]</scope>
    <source>
        <strain evidence="2">MN2024</strain>
        <tissue evidence="2">Gills</tissue>
    </source>
</reference>
<feature type="domain" description="Mitochondria-eating protein C-terminal" evidence="1">
    <location>
        <begin position="71"/>
        <end position="136"/>
    </location>
</feature>